<dbReference type="GO" id="GO:0016831">
    <property type="term" value="F:carboxy-lyase activity"/>
    <property type="evidence" value="ECO:0007669"/>
    <property type="project" value="InterPro"/>
</dbReference>
<dbReference type="EMBL" id="CAFBMH010000073">
    <property type="protein sequence ID" value="CAB4916627.1"/>
    <property type="molecule type" value="Genomic_DNA"/>
</dbReference>
<sequence>MLSSDTHVIEPPDLWTSRLDRSWGDEAPHVVEDQVGGAQWWVVAEQRTLSFAGGAQTGDRFDKPIELRTGASFSEVRPGGYDPHANLIDNEADGVWGSVLYPTEGLMLYTQAHQALLSACCRVYNDWLSEFCAAEPDRLKGVAMLNTDDVDEAVAELRRAHSLGLSGGLIPTAATPDQPYDSPVFEPLWRAAAELGMPLSLHLGANRAGAAGVDRDLSRIRPSYFAVCEHWVKVSVADMIFGGVFDRHPDLRVGVVEHELGWIPFFLERMDYTYTQRHGNARYTRFATAERPSDFFRRNVFCSFQDDELGIRERAAIGIDSICWGSDYPHTESTFPRSQQIMGARLAGVTAEEQRKILWENAARLYGFASAPPA</sequence>
<dbReference type="InterPro" id="IPR032465">
    <property type="entry name" value="ACMSD"/>
</dbReference>
<organism evidence="3">
    <name type="scientific">freshwater metagenome</name>
    <dbReference type="NCBI Taxonomy" id="449393"/>
    <lineage>
        <taxon>unclassified sequences</taxon>
        <taxon>metagenomes</taxon>
        <taxon>ecological metagenomes</taxon>
    </lineage>
</organism>
<dbReference type="Pfam" id="PF04909">
    <property type="entry name" value="Amidohydro_2"/>
    <property type="match status" value="1"/>
</dbReference>
<keyword evidence="1" id="KW-0456">Lyase</keyword>
<dbReference type="InterPro" id="IPR006680">
    <property type="entry name" value="Amidohydro-rel"/>
</dbReference>
<dbReference type="SUPFAM" id="SSF51556">
    <property type="entry name" value="Metallo-dependent hydrolases"/>
    <property type="match status" value="1"/>
</dbReference>
<evidence type="ECO:0000256" key="1">
    <source>
        <dbReference type="ARBA" id="ARBA00023239"/>
    </source>
</evidence>
<dbReference type="InterPro" id="IPR032466">
    <property type="entry name" value="Metal_Hydrolase"/>
</dbReference>
<evidence type="ECO:0000313" key="3">
    <source>
        <dbReference type="EMBL" id="CAB4833964.1"/>
    </source>
</evidence>
<dbReference type="EMBL" id="CAFABA010000085">
    <property type="protein sequence ID" value="CAB4833964.1"/>
    <property type="molecule type" value="Genomic_DNA"/>
</dbReference>
<feature type="domain" description="Amidohydrolase-related" evidence="2">
    <location>
        <begin position="112"/>
        <end position="368"/>
    </location>
</feature>
<dbReference type="GO" id="GO:0005737">
    <property type="term" value="C:cytoplasm"/>
    <property type="evidence" value="ECO:0007669"/>
    <property type="project" value="TreeGrafter"/>
</dbReference>
<proteinExistence type="predicted"/>
<dbReference type="GO" id="GO:0019748">
    <property type="term" value="P:secondary metabolic process"/>
    <property type="evidence" value="ECO:0007669"/>
    <property type="project" value="TreeGrafter"/>
</dbReference>
<name>A0A6J7AM39_9ZZZZ</name>
<reference evidence="3" key="1">
    <citation type="submission" date="2020-05" db="EMBL/GenBank/DDBJ databases">
        <authorList>
            <person name="Chiriac C."/>
            <person name="Salcher M."/>
            <person name="Ghai R."/>
            <person name="Kavagutti S V."/>
        </authorList>
    </citation>
    <scope>NUCLEOTIDE SEQUENCE</scope>
</reference>
<protein>
    <submittedName>
        <fullName evidence="3">Unannotated protein</fullName>
    </submittedName>
</protein>
<dbReference type="PANTHER" id="PTHR21240">
    <property type="entry name" value="2-AMINO-3-CARBOXYLMUCONATE-6-SEMIALDEHYDE DECARBOXYLASE"/>
    <property type="match status" value="1"/>
</dbReference>
<evidence type="ECO:0000259" key="2">
    <source>
        <dbReference type="Pfam" id="PF04909"/>
    </source>
</evidence>
<gene>
    <name evidence="3" type="ORF">UFOPK3139_01934</name>
    <name evidence="4" type="ORF">UFOPK3543_01852</name>
</gene>
<dbReference type="PANTHER" id="PTHR21240:SF28">
    <property type="entry name" value="ISO-OROTATE DECARBOXYLASE (EUROFUNG)"/>
    <property type="match status" value="1"/>
</dbReference>
<evidence type="ECO:0000313" key="4">
    <source>
        <dbReference type="EMBL" id="CAB4916627.1"/>
    </source>
</evidence>
<accession>A0A6J7AM39</accession>
<dbReference type="Gene3D" id="3.20.20.140">
    <property type="entry name" value="Metal-dependent hydrolases"/>
    <property type="match status" value="1"/>
</dbReference>
<dbReference type="AlphaFoldDB" id="A0A6J7AM39"/>
<dbReference type="GO" id="GO:0016787">
    <property type="term" value="F:hydrolase activity"/>
    <property type="evidence" value="ECO:0007669"/>
    <property type="project" value="InterPro"/>
</dbReference>